<keyword evidence="2" id="KW-1185">Reference proteome</keyword>
<dbReference type="Proteomes" id="UP000001514">
    <property type="component" value="Unassembled WGS sequence"/>
</dbReference>
<accession>D8QWT5</accession>
<name>D8QWT5_SELML</name>
<dbReference type="HOGENOM" id="CLU_2137821_0_0_1"/>
<proteinExistence type="predicted"/>
<reference evidence="1 2" key="1">
    <citation type="journal article" date="2011" name="Science">
        <title>The Selaginella genome identifies genetic changes associated with the evolution of vascular plants.</title>
        <authorList>
            <person name="Banks J.A."/>
            <person name="Nishiyama T."/>
            <person name="Hasebe M."/>
            <person name="Bowman J.L."/>
            <person name="Gribskov M."/>
            <person name="dePamphilis C."/>
            <person name="Albert V.A."/>
            <person name="Aono N."/>
            <person name="Aoyama T."/>
            <person name="Ambrose B.A."/>
            <person name="Ashton N.W."/>
            <person name="Axtell M.J."/>
            <person name="Barker E."/>
            <person name="Barker M.S."/>
            <person name="Bennetzen J.L."/>
            <person name="Bonawitz N.D."/>
            <person name="Chapple C."/>
            <person name="Cheng C."/>
            <person name="Correa L.G."/>
            <person name="Dacre M."/>
            <person name="DeBarry J."/>
            <person name="Dreyer I."/>
            <person name="Elias M."/>
            <person name="Engstrom E.M."/>
            <person name="Estelle M."/>
            <person name="Feng L."/>
            <person name="Finet C."/>
            <person name="Floyd S.K."/>
            <person name="Frommer W.B."/>
            <person name="Fujita T."/>
            <person name="Gramzow L."/>
            <person name="Gutensohn M."/>
            <person name="Harholt J."/>
            <person name="Hattori M."/>
            <person name="Heyl A."/>
            <person name="Hirai T."/>
            <person name="Hiwatashi Y."/>
            <person name="Ishikawa M."/>
            <person name="Iwata M."/>
            <person name="Karol K.G."/>
            <person name="Koehler B."/>
            <person name="Kolukisaoglu U."/>
            <person name="Kubo M."/>
            <person name="Kurata T."/>
            <person name="Lalonde S."/>
            <person name="Li K."/>
            <person name="Li Y."/>
            <person name="Litt A."/>
            <person name="Lyons E."/>
            <person name="Manning G."/>
            <person name="Maruyama T."/>
            <person name="Michael T.P."/>
            <person name="Mikami K."/>
            <person name="Miyazaki S."/>
            <person name="Morinaga S."/>
            <person name="Murata T."/>
            <person name="Mueller-Roeber B."/>
            <person name="Nelson D.R."/>
            <person name="Obara M."/>
            <person name="Oguri Y."/>
            <person name="Olmstead R.G."/>
            <person name="Onodera N."/>
            <person name="Petersen B.L."/>
            <person name="Pils B."/>
            <person name="Prigge M."/>
            <person name="Rensing S.A."/>
            <person name="Riano-Pachon D.M."/>
            <person name="Roberts A.W."/>
            <person name="Sato Y."/>
            <person name="Scheller H.V."/>
            <person name="Schulz B."/>
            <person name="Schulz C."/>
            <person name="Shakirov E.V."/>
            <person name="Shibagaki N."/>
            <person name="Shinohara N."/>
            <person name="Shippen D.E."/>
            <person name="Soerensen I."/>
            <person name="Sotooka R."/>
            <person name="Sugimoto N."/>
            <person name="Sugita M."/>
            <person name="Sumikawa N."/>
            <person name="Tanurdzic M."/>
            <person name="Theissen G."/>
            <person name="Ulvskov P."/>
            <person name="Wakazuki S."/>
            <person name="Weng J.K."/>
            <person name="Willats W.W."/>
            <person name="Wipf D."/>
            <person name="Wolf P.G."/>
            <person name="Yang L."/>
            <person name="Zimmer A.D."/>
            <person name="Zhu Q."/>
            <person name="Mitros T."/>
            <person name="Hellsten U."/>
            <person name="Loque D."/>
            <person name="Otillar R."/>
            <person name="Salamov A."/>
            <person name="Schmutz J."/>
            <person name="Shapiro H."/>
            <person name="Lindquist E."/>
            <person name="Lucas S."/>
            <person name="Rokhsar D."/>
            <person name="Grigoriev I.V."/>
        </authorList>
    </citation>
    <scope>NUCLEOTIDE SEQUENCE [LARGE SCALE GENOMIC DNA]</scope>
</reference>
<dbReference type="eggNOG" id="KOG1187">
    <property type="taxonomic scope" value="Eukaryota"/>
</dbReference>
<dbReference type="InParanoid" id="D8QWT5"/>
<organism evidence="2">
    <name type="scientific">Selaginella moellendorffii</name>
    <name type="common">Spikemoss</name>
    <dbReference type="NCBI Taxonomy" id="88036"/>
    <lineage>
        <taxon>Eukaryota</taxon>
        <taxon>Viridiplantae</taxon>
        <taxon>Streptophyta</taxon>
        <taxon>Embryophyta</taxon>
        <taxon>Tracheophyta</taxon>
        <taxon>Lycopodiopsida</taxon>
        <taxon>Selaginellales</taxon>
        <taxon>Selaginellaceae</taxon>
        <taxon>Selaginella</taxon>
    </lineage>
</organism>
<protein>
    <submittedName>
        <fullName evidence="1">Uncharacterized protein</fullName>
    </submittedName>
</protein>
<dbReference type="EMBL" id="GL377568">
    <property type="protein sequence ID" value="EFJ35695.1"/>
    <property type="molecule type" value="Genomic_DNA"/>
</dbReference>
<dbReference type="KEGG" id="smo:SELMODRAFT_405268"/>
<gene>
    <name evidence="1" type="ORF">SELMODRAFT_405268</name>
</gene>
<dbReference type="Gramene" id="EFJ35695">
    <property type="protein sequence ID" value="EFJ35695"/>
    <property type="gene ID" value="SELMODRAFT_405268"/>
</dbReference>
<evidence type="ECO:0000313" key="1">
    <source>
        <dbReference type="EMBL" id="EFJ35695.1"/>
    </source>
</evidence>
<sequence length="113" mass="12572">MPCLDLASRICLVAIIGHYGVAGTDKGQVQTCINFWFFQEVGWQTLIGLSKQDLYVFKCCHFATISYTKHTLDAAIKDTVNLKQLFQVAVVAVLCIQLQASYRPLIGDMVNSL</sequence>
<evidence type="ECO:0000313" key="2">
    <source>
        <dbReference type="Proteomes" id="UP000001514"/>
    </source>
</evidence>
<dbReference type="AlphaFoldDB" id="D8QWT5"/>